<dbReference type="InterPro" id="IPR018060">
    <property type="entry name" value="HTH_AraC"/>
</dbReference>
<accession>A0A410PUQ7</accession>
<dbReference type="OrthoDB" id="94877at2"/>
<protein>
    <submittedName>
        <fullName evidence="5">AraC family transcriptional regulator</fullName>
    </submittedName>
</protein>
<evidence type="ECO:0000313" key="6">
    <source>
        <dbReference type="Proteomes" id="UP000287601"/>
    </source>
</evidence>
<dbReference type="AlphaFoldDB" id="A0A410PUQ7"/>
<feature type="domain" description="HTH araC/xylS-type" evidence="4">
    <location>
        <begin position="313"/>
        <end position="411"/>
    </location>
</feature>
<evidence type="ECO:0000256" key="3">
    <source>
        <dbReference type="ARBA" id="ARBA00023163"/>
    </source>
</evidence>
<dbReference type="SUPFAM" id="SSF46689">
    <property type="entry name" value="Homeodomain-like"/>
    <property type="match status" value="1"/>
</dbReference>
<evidence type="ECO:0000256" key="2">
    <source>
        <dbReference type="ARBA" id="ARBA00023125"/>
    </source>
</evidence>
<gene>
    <name evidence="5" type="ORF">EQM06_05065</name>
</gene>
<dbReference type="PANTHER" id="PTHR43280:SF2">
    <property type="entry name" value="HTH-TYPE TRANSCRIPTIONAL REGULATOR EXSA"/>
    <property type="match status" value="1"/>
</dbReference>
<evidence type="ECO:0000256" key="1">
    <source>
        <dbReference type="ARBA" id="ARBA00023015"/>
    </source>
</evidence>
<name>A0A410PUQ7_9FIRM</name>
<evidence type="ECO:0000259" key="4">
    <source>
        <dbReference type="PROSITE" id="PS01124"/>
    </source>
</evidence>
<dbReference type="GO" id="GO:0043565">
    <property type="term" value="F:sequence-specific DNA binding"/>
    <property type="evidence" value="ECO:0007669"/>
    <property type="project" value="InterPro"/>
</dbReference>
<feature type="domain" description="HTH araC/xylS-type" evidence="4">
    <location>
        <begin position="198"/>
        <end position="296"/>
    </location>
</feature>
<dbReference type="EMBL" id="CP035281">
    <property type="protein sequence ID" value="QAT42644.1"/>
    <property type="molecule type" value="Genomic_DNA"/>
</dbReference>
<dbReference type="RefSeq" id="WP_128745294.1">
    <property type="nucleotide sequence ID" value="NZ_CP035281.1"/>
</dbReference>
<dbReference type="PANTHER" id="PTHR43280">
    <property type="entry name" value="ARAC-FAMILY TRANSCRIPTIONAL REGULATOR"/>
    <property type="match status" value="1"/>
</dbReference>
<proteinExistence type="predicted"/>
<keyword evidence="2" id="KW-0238">DNA-binding</keyword>
<dbReference type="Proteomes" id="UP000287601">
    <property type="component" value="Chromosome"/>
</dbReference>
<dbReference type="KEGG" id="amij:EQM06_05065"/>
<sequence length="416" mass="48559">MMMQEIAEFQSQYCSNLDIKRICSFDYELIDEKTHALYHQSPRFLYVRKGKAKFMVDTELYEVGKNCLLSILPWDCTEVIEVEEPLQYEIIKYNYEVVANMLHSIVVENTGEMPILKKLEVTPVITLNDHARNEIEIIFSKIKEEVGIESVMEKMEHESYHEILVCTLVAQIITIFCRETDANRMVPKVLAEPGDPRALILRYIYMHLSDKMTLDKLSKQFYMSKSSISKYILEKTGLSFNELLNEMRVTKTINYLLYTDFTLEELASIVGYVDAAHISKVFSARMDDKIGNYRKTYGKVLHVGKIRETKQDYKIVEYILRNFSEDLTAHSVADTFNISLIELNKALLLQVEKNFYDFLNLTRINKACEFLIETDMEITDIAIGVGYNTVKTFRRNFVQLRHMTPSEFRNNVSMQD</sequence>
<keyword evidence="3" id="KW-0804">Transcription</keyword>
<dbReference type="PROSITE" id="PS01124">
    <property type="entry name" value="HTH_ARAC_FAMILY_2"/>
    <property type="match status" value="2"/>
</dbReference>
<keyword evidence="6" id="KW-1185">Reference proteome</keyword>
<dbReference type="InterPro" id="IPR009057">
    <property type="entry name" value="Homeodomain-like_sf"/>
</dbReference>
<dbReference type="SMART" id="SM00342">
    <property type="entry name" value="HTH_ARAC"/>
    <property type="match status" value="2"/>
</dbReference>
<evidence type="ECO:0000313" key="5">
    <source>
        <dbReference type="EMBL" id="QAT42644.1"/>
    </source>
</evidence>
<keyword evidence="1" id="KW-0805">Transcription regulation</keyword>
<organism evidence="5 6">
    <name type="scientific">Aminipila luticellarii</name>
    <dbReference type="NCBI Taxonomy" id="2507160"/>
    <lineage>
        <taxon>Bacteria</taxon>
        <taxon>Bacillati</taxon>
        <taxon>Bacillota</taxon>
        <taxon>Clostridia</taxon>
        <taxon>Peptostreptococcales</taxon>
        <taxon>Anaerovoracaceae</taxon>
        <taxon>Aminipila</taxon>
    </lineage>
</organism>
<dbReference type="Pfam" id="PF12833">
    <property type="entry name" value="HTH_18"/>
    <property type="match status" value="2"/>
</dbReference>
<dbReference type="GO" id="GO:0003700">
    <property type="term" value="F:DNA-binding transcription factor activity"/>
    <property type="evidence" value="ECO:0007669"/>
    <property type="project" value="InterPro"/>
</dbReference>
<dbReference type="Gene3D" id="1.10.10.60">
    <property type="entry name" value="Homeodomain-like"/>
    <property type="match status" value="3"/>
</dbReference>
<reference evidence="5 6" key="1">
    <citation type="submission" date="2019-01" db="EMBL/GenBank/DDBJ databases">
        <title>Draft genomes of a novel of Aminipila strains.</title>
        <authorList>
            <person name="Ma S."/>
        </authorList>
    </citation>
    <scope>NUCLEOTIDE SEQUENCE [LARGE SCALE GENOMIC DNA]</scope>
    <source>
        <strain evidence="6">JN-39</strain>
    </source>
</reference>